<dbReference type="EMBL" id="SZUA01000001">
    <property type="protein sequence ID" value="TKR33381.1"/>
    <property type="molecule type" value="Genomic_DNA"/>
</dbReference>
<organism evidence="13 14">
    <name type="scientific">Luteimonas gilva</name>
    <dbReference type="NCBI Taxonomy" id="2572684"/>
    <lineage>
        <taxon>Bacteria</taxon>
        <taxon>Pseudomonadati</taxon>
        <taxon>Pseudomonadota</taxon>
        <taxon>Gammaproteobacteria</taxon>
        <taxon>Lysobacterales</taxon>
        <taxon>Lysobacteraceae</taxon>
        <taxon>Luteimonas</taxon>
    </lineage>
</organism>
<comment type="subcellular location">
    <subcellularLocation>
        <location evidence="1 10">Cell inner membrane</location>
        <topology evidence="1 10">Single-pass membrane protein</topology>
        <orientation evidence="1 10">Periplasmic side</orientation>
    </subcellularLocation>
</comment>
<dbReference type="RefSeq" id="WP_137265589.1">
    <property type="nucleotide sequence ID" value="NZ_SZUA01000001.1"/>
</dbReference>
<reference evidence="13 14" key="1">
    <citation type="submission" date="2019-04" db="EMBL/GenBank/DDBJ databases">
        <title>Reference strain of H23.</title>
        <authorList>
            <person name="Luo X."/>
        </authorList>
    </citation>
    <scope>NUCLEOTIDE SEQUENCE [LARGE SCALE GENOMIC DNA]</scope>
    <source>
        <strain evidence="13 14">H23</strain>
    </source>
</reference>
<dbReference type="AlphaFoldDB" id="A0A4U5JXH0"/>
<keyword evidence="7 10" id="KW-0653">Protein transport</keyword>
<sequence length="196" mass="21408">MNQPPDQRNETPQSPNPDADRRPAKRSSAVLWLLLLVALLLLGWWWFSQRGIEQPEAALPAATAPGSETATAAAETERAAAEARKRKSAEKPRKPKPAASPRITEPRPLAAQNEQPEYPRDAQRRGLSGRVVLRVDVGADGTATNVDFLQRSGAPELDRAAMSAVRKWRFAPAKRDGKPIASSVRVPVDFVLPKKG</sequence>
<dbReference type="InterPro" id="IPR006260">
    <property type="entry name" value="TonB/TolA_C"/>
</dbReference>
<feature type="compositionally biased region" description="Basic residues" evidence="11">
    <location>
        <begin position="84"/>
        <end position="96"/>
    </location>
</feature>
<dbReference type="Gene3D" id="3.30.1150.10">
    <property type="match status" value="1"/>
</dbReference>
<dbReference type="NCBIfam" id="TIGR01352">
    <property type="entry name" value="tonB_Cterm"/>
    <property type="match status" value="1"/>
</dbReference>
<dbReference type="GO" id="GO:0098797">
    <property type="term" value="C:plasma membrane protein complex"/>
    <property type="evidence" value="ECO:0007669"/>
    <property type="project" value="TreeGrafter"/>
</dbReference>
<feature type="transmembrane region" description="Helical" evidence="10">
    <location>
        <begin position="29"/>
        <end position="47"/>
    </location>
</feature>
<dbReference type="PROSITE" id="PS52015">
    <property type="entry name" value="TONB_CTD"/>
    <property type="match status" value="1"/>
</dbReference>
<dbReference type="GO" id="GO:0030288">
    <property type="term" value="C:outer membrane-bounded periplasmic space"/>
    <property type="evidence" value="ECO:0007669"/>
    <property type="project" value="InterPro"/>
</dbReference>
<evidence type="ECO:0000313" key="13">
    <source>
        <dbReference type="EMBL" id="TKR33381.1"/>
    </source>
</evidence>
<evidence type="ECO:0000256" key="10">
    <source>
        <dbReference type="RuleBase" id="RU362123"/>
    </source>
</evidence>
<keyword evidence="3 10" id="KW-0813">Transport</keyword>
<comment type="similarity">
    <text evidence="2 10">Belongs to the TonB family.</text>
</comment>
<dbReference type="GO" id="GO:0015031">
    <property type="term" value="P:protein transport"/>
    <property type="evidence" value="ECO:0007669"/>
    <property type="project" value="UniProtKB-UniRule"/>
</dbReference>
<dbReference type="SUPFAM" id="SSF74653">
    <property type="entry name" value="TolA/TonB C-terminal domain"/>
    <property type="match status" value="1"/>
</dbReference>
<keyword evidence="6 10" id="KW-0812">Transmembrane</keyword>
<dbReference type="PANTHER" id="PTHR33446">
    <property type="entry name" value="PROTEIN TONB-RELATED"/>
    <property type="match status" value="1"/>
</dbReference>
<dbReference type="InterPro" id="IPR051045">
    <property type="entry name" value="TonB-dependent_transducer"/>
</dbReference>
<feature type="compositionally biased region" description="Polar residues" evidence="11">
    <location>
        <begin position="1"/>
        <end position="13"/>
    </location>
</feature>
<evidence type="ECO:0000256" key="3">
    <source>
        <dbReference type="ARBA" id="ARBA00022448"/>
    </source>
</evidence>
<accession>A0A4U5JXH0</accession>
<keyword evidence="4 10" id="KW-1003">Cell membrane</keyword>
<keyword evidence="8 10" id="KW-1133">Transmembrane helix</keyword>
<keyword evidence="5 10" id="KW-0997">Cell inner membrane</keyword>
<evidence type="ECO:0000256" key="2">
    <source>
        <dbReference type="ARBA" id="ARBA00006555"/>
    </source>
</evidence>
<evidence type="ECO:0000259" key="12">
    <source>
        <dbReference type="PROSITE" id="PS52015"/>
    </source>
</evidence>
<gene>
    <name evidence="13" type="ORF">FCE95_03480</name>
</gene>
<keyword evidence="10" id="KW-0735">Signal-anchor</keyword>
<evidence type="ECO:0000256" key="7">
    <source>
        <dbReference type="ARBA" id="ARBA00022927"/>
    </source>
</evidence>
<evidence type="ECO:0000256" key="8">
    <source>
        <dbReference type="ARBA" id="ARBA00022989"/>
    </source>
</evidence>
<dbReference type="InterPro" id="IPR037682">
    <property type="entry name" value="TonB_C"/>
</dbReference>
<dbReference type="Pfam" id="PF03544">
    <property type="entry name" value="TonB_C"/>
    <property type="match status" value="1"/>
</dbReference>
<name>A0A4U5JXH0_9GAMM</name>
<protein>
    <recommendedName>
        <fullName evidence="10">Protein TonB</fullName>
    </recommendedName>
</protein>
<proteinExistence type="inferred from homology"/>
<dbReference type="InterPro" id="IPR003538">
    <property type="entry name" value="TonB"/>
</dbReference>
<feature type="compositionally biased region" description="Low complexity" evidence="11">
    <location>
        <begin position="61"/>
        <end position="74"/>
    </location>
</feature>
<comment type="function">
    <text evidence="10">Interacts with outer membrane receptor proteins that carry out high-affinity binding and energy dependent uptake into the periplasmic space of specific substrates. It could act to transduce energy from the cytoplasmic membrane to specific energy-requiring processes in the outer membrane, resulting in the release into the periplasm of ligands bound by these outer membrane proteins.</text>
</comment>
<keyword evidence="14" id="KW-1185">Reference proteome</keyword>
<evidence type="ECO:0000256" key="5">
    <source>
        <dbReference type="ARBA" id="ARBA00022519"/>
    </source>
</evidence>
<feature type="domain" description="TonB C-terminal" evidence="12">
    <location>
        <begin position="103"/>
        <end position="196"/>
    </location>
</feature>
<feature type="region of interest" description="Disordered" evidence="11">
    <location>
        <begin position="60"/>
        <end position="125"/>
    </location>
</feature>
<dbReference type="GO" id="GO:0055085">
    <property type="term" value="P:transmembrane transport"/>
    <property type="evidence" value="ECO:0007669"/>
    <property type="project" value="InterPro"/>
</dbReference>
<keyword evidence="9 10" id="KW-0472">Membrane</keyword>
<evidence type="ECO:0000256" key="4">
    <source>
        <dbReference type="ARBA" id="ARBA00022475"/>
    </source>
</evidence>
<comment type="caution">
    <text evidence="13">The sequence shown here is derived from an EMBL/GenBank/DDBJ whole genome shotgun (WGS) entry which is preliminary data.</text>
</comment>
<dbReference type="PRINTS" id="PR01374">
    <property type="entry name" value="TONBPROTEIN"/>
</dbReference>
<dbReference type="GO" id="GO:0031992">
    <property type="term" value="F:energy transducer activity"/>
    <property type="evidence" value="ECO:0007669"/>
    <property type="project" value="InterPro"/>
</dbReference>
<evidence type="ECO:0000256" key="6">
    <source>
        <dbReference type="ARBA" id="ARBA00022692"/>
    </source>
</evidence>
<dbReference type="GO" id="GO:0015891">
    <property type="term" value="P:siderophore transport"/>
    <property type="evidence" value="ECO:0007669"/>
    <property type="project" value="InterPro"/>
</dbReference>
<dbReference type="OrthoDB" id="9792439at2"/>
<evidence type="ECO:0000256" key="9">
    <source>
        <dbReference type="ARBA" id="ARBA00023136"/>
    </source>
</evidence>
<dbReference type="Proteomes" id="UP000308707">
    <property type="component" value="Unassembled WGS sequence"/>
</dbReference>
<evidence type="ECO:0000256" key="1">
    <source>
        <dbReference type="ARBA" id="ARBA00004383"/>
    </source>
</evidence>
<dbReference type="PANTHER" id="PTHR33446:SF2">
    <property type="entry name" value="PROTEIN TONB"/>
    <property type="match status" value="1"/>
</dbReference>
<feature type="region of interest" description="Disordered" evidence="11">
    <location>
        <begin position="1"/>
        <end position="25"/>
    </location>
</feature>
<evidence type="ECO:0000313" key="14">
    <source>
        <dbReference type="Proteomes" id="UP000308707"/>
    </source>
</evidence>
<evidence type="ECO:0000256" key="11">
    <source>
        <dbReference type="SAM" id="MobiDB-lite"/>
    </source>
</evidence>